<dbReference type="InterPro" id="IPR051350">
    <property type="entry name" value="WD_repeat-ST_regulator"/>
</dbReference>
<feature type="compositionally biased region" description="Low complexity" evidence="4">
    <location>
        <begin position="258"/>
        <end position="278"/>
    </location>
</feature>
<organism evidence="6 7">
    <name type="scientific">Stachybotrys chartarum (strain CBS 109288 / IBT 7711)</name>
    <name type="common">Toxic black mold</name>
    <name type="synonym">Stilbospora chartarum</name>
    <dbReference type="NCBI Taxonomy" id="1280523"/>
    <lineage>
        <taxon>Eukaryota</taxon>
        <taxon>Fungi</taxon>
        <taxon>Dikarya</taxon>
        <taxon>Ascomycota</taxon>
        <taxon>Pezizomycotina</taxon>
        <taxon>Sordariomycetes</taxon>
        <taxon>Hypocreomycetidae</taxon>
        <taxon>Hypocreales</taxon>
        <taxon>Stachybotryaceae</taxon>
        <taxon>Stachybotrys</taxon>
    </lineage>
</organism>
<feature type="region of interest" description="Disordered" evidence="4">
    <location>
        <begin position="212"/>
        <end position="312"/>
    </location>
</feature>
<dbReference type="InterPro" id="IPR015943">
    <property type="entry name" value="WD40/YVTN_repeat-like_dom_sf"/>
</dbReference>
<dbReference type="PANTHER" id="PTHR22838">
    <property type="entry name" value="WD REPEAT PROTEIN 26-RELATED"/>
    <property type="match status" value="1"/>
</dbReference>
<evidence type="ECO:0000256" key="3">
    <source>
        <dbReference type="PROSITE-ProRule" id="PRU00221"/>
    </source>
</evidence>
<dbReference type="OrthoDB" id="972532at2759"/>
<dbReference type="SMART" id="SM00668">
    <property type="entry name" value="CTLH"/>
    <property type="match status" value="1"/>
</dbReference>
<feature type="domain" description="CTLH" evidence="5">
    <location>
        <begin position="348"/>
        <end position="418"/>
    </location>
</feature>
<proteinExistence type="predicted"/>
<dbReference type="SUPFAM" id="SSF50978">
    <property type="entry name" value="WD40 repeat-like"/>
    <property type="match status" value="1"/>
</dbReference>
<sequence length="847" mass="91931">MAHPLTVQSATPAWTSPASANTFQHSDRHDRTSHSCLAETACLRTGHLSCVARLQPSWNRHLGPGGPALDLLPLPSTPRELLDLRHLASALVPAGQCHLQAHGQLPPSLPFPRTAVSHRGEVDVDRPAESRSHPVDDSNDASAPTQNSIATGTALSGQQPSASPEPTPSRPETAAAPVNIGSSTGQAPWPSVRAPLQVLGRRRRPSLDHLQHASSELPTGGDSSLAPAEGALRSPKRRRFDQVAMSGEGDDGMDRNGSVATSQSTQSTAAATQRSAMTNVTNGNHKLASVTNGSSGGDRDSTPALRRRPDYFGHSREEVTRILIQALSDMGYQSAAEIVSHDSGYELESPTVAAFRSAVLAGSWAEAEQLLDGAATTEATGAQGNGLVLAAGSDKDVMRFWIRQQKFLELLEQRDSARALMVLRSELSPLYHDSAKVHFLSSLLMCRSTEDLMAKAAWDGARGESRRSLLSELSRCISPSVMLPENRLAVLLQQVKQSQIDTCLYHTEASSPSLYADHLCDRRNFPTEVGAELSDLDGEVWQVQFSHDGSKLAACGSKDTVVIWETQTFSKVLSLREHGDGGVGNLAWSPDDSMLVTCSQDKRARLWNTKTGELMKRTECFSEPVIGCVWALDGQTFVLGTLDRNHSLRTANIHDNEYFDWNKKHRVQDLCGSPDGRWLVAVDERYNVHVYNALTRELAFELEFKERPMSVAISEDSRHLLINKSDGEAQLIDLITRSGVQKFLGHTGGNFVIRSAFGGANESFIASGSEDGNILIWHKNTGAAIERLVGHYPRCNAVSWNPADPCMLVSCGDDNIVKVWTNPAKAAELESRRPATSNGWSNADDEA</sequence>
<dbReference type="AlphaFoldDB" id="A0A084AWV1"/>
<dbReference type="InterPro" id="IPR006595">
    <property type="entry name" value="CTLH_C"/>
</dbReference>
<feature type="repeat" description="WD" evidence="3">
    <location>
        <begin position="533"/>
        <end position="574"/>
    </location>
</feature>
<accession>A0A084AWV1</accession>
<dbReference type="GO" id="GO:0034657">
    <property type="term" value="C:GID complex"/>
    <property type="evidence" value="ECO:0007669"/>
    <property type="project" value="TreeGrafter"/>
</dbReference>
<feature type="repeat" description="WD" evidence="3">
    <location>
        <begin position="788"/>
        <end position="820"/>
    </location>
</feature>
<dbReference type="PROSITE" id="PS50897">
    <property type="entry name" value="CTLH"/>
    <property type="match status" value="1"/>
</dbReference>
<feature type="region of interest" description="Disordered" evidence="4">
    <location>
        <begin position="1"/>
        <end position="28"/>
    </location>
</feature>
<feature type="region of interest" description="Disordered" evidence="4">
    <location>
        <begin position="828"/>
        <end position="847"/>
    </location>
</feature>
<dbReference type="PROSITE" id="PS00678">
    <property type="entry name" value="WD_REPEATS_1"/>
    <property type="match status" value="1"/>
</dbReference>
<feature type="compositionally biased region" description="Basic and acidic residues" evidence="4">
    <location>
        <begin position="118"/>
        <end position="136"/>
    </location>
</feature>
<keyword evidence="7" id="KW-1185">Reference proteome</keyword>
<dbReference type="PROSITE" id="PS50082">
    <property type="entry name" value="WD_REPEATS_2"/>
    <property type="match status" value="4"/>
</dbReference>
<dbReference type="Proteomes" id="UP000028045">
    <property type="component" value="Unassembled WGS sequence"/>
</dbReference>
<keyword evidence="2" id="KW-0677">Repeat</keyword>
<dbReference type="PROSITE" id="PS50294">
    <property type="entry name" value="WD_REPEATS_REGION"/>
    <property type="match status" value="1"/>
</dbReference>
<dbReference type="PANTHER" id="PTHR22838:SF0">
    <property type="entry name" value="WD REPEAT-CONTAINING PROTEIN 26"/>
    <property type="match status" value="1"/>
</dbReference>
<gene>
    <name evidence="6" type="ORF">S7711_03759</name>
</gene>
<feature type="compositionally biased region" description="Basic and acidic residues" evidence="4">
    <location>
        <begin position="297"/>
        <end position="312"/>
    </location>
</feature>
<feature type="compositionally biased region" description="Polar residues" evidence="4">
    <location>
        <begin position="279"/>
        <end position="293"/>
    </location>
</feature>
<feature type="compositionally biased region" description="Polar residues" evidence="4">
    <location>
        <begin position="140"/>
        <end position="162"/>
    </location>
</feature>
<dbReference type="HOGENOM" id="CLU_000288_57_25_1"/>
<dbReference type="InterPro" id="IPR036322">
    <property type="entry name" value="WD40_repeat_dom_sf"/>
</dbReference>
<feature type="region of interest" description="Disordered" evidence="4">
    <location>
        <begin position="103"/>
        <end position="192"/>
    </location>
</feature>
<evidence type="ECO:0000256" key="4">
    <source>
        <dbReference type="SAM" id="MobiDB-lite"/>
    </source>
</evidence>
<reference evidence="6 7" key="1">
    <citation type="journal article" date="2014" name="BMC Genomics">
        <title>Comparative genome sequencing reveals chemotype-specific gene clusters in the toxigenic black mold Stachybotrys.</title>
        <authorList>
            <person name="Semeiks J."/>
            <person name="Borek D."/>
            <person name="Otwinowski Z."/>
            <person name="Grishin N.V."/>
        </authorList>
    </citation>
    <scope>NUCLEOTIDE SEQUENCE [LARGE SCALE GENOMIC DNA]</scope>
    <source>
        <strain evidence="7">CBS 109288 / IBT 7711</strain>
    </source>
</reference>
<name>A0A084AWV1_STACB</name>
<keyword evidence="1 3" id="KW-0853">WD repeat</keyword>
<evidence type="ECO:0000313" key="7">
    <source>
        <dbReference type="Proteomes" id="UP000028045"/>
    </source>
</evidence>
<evidence type="ECO:0000313" key="6">
    <source>
        <dbReference type="EMBL" id="KEY69780.1"/>
    </source>
</evidence>
<dbReference type="Pfam" id="PF23627">
    <property type="entry name" value="LisH_WDR26"/>
    <property type="match status" value="1"/>
</dbReference>
<feature type="repeat" description="WD" evidence="3">
    <location>
        <begin position="761"/>
        <end position="787"/>
    </location>
</feature>
<feature type="compositionally biased region" description="Low complexity" evidence="4">
    <location>
        <begin position="9"/>
        <end position="20"/>
    </location>
</feature>
<evidence type="ECO:0000256" key="1">
    <source>
        <dbReference type="ARBA" id="ARBA00022574"/>
    </source>
</evidence>
<dbReference type="EMBL" id="KL648513">
    <property type="protein sequence ID" value="KEY69780.1"/>
    <property type="molecule type" value="Genomic_DNA"/>
</dbReference>
<feature type="repeat" description="WD" evidence="3">
    <location>
        <begin position="583"/>
        <end position="617"/>
    </location>
</feature>
<dbReference type="GO" id="GO:0043161">
    <property type="term" value="P:proteasome-mediated ubiquitin-dependent protein catabolic process"/>
    <property type="evidence" value="ECO:0007669"/>
    <property type="project" value="TreeGrafter"/>
</dbReference>
<evidence type="ECO:0000259" key="5">
    <source>
        <dbReference type="PROSITE" id="PS50897"/>
    </source>
</evidence>
<evidence type="ECO:0000256" key="2">
    <source>
        <dbReference type="ARBA" id="ARBA00022737"/>
    </source>
</evidence>
<protein>
    <recommendedName>
        <fullName evidence="5">CTLH domain-containing protein</fullName>
    </recommendedName>
</protein>
<dbReference type="Gene3D" id="2.130.10.10">
    <property type="entry name" value="YVTN repeat-like/Quinoprotein amine dehydrogenase"/>
    <property type="match status" value="1"/>
</dbReference>
<dbReference type="InterPro" id="IPR019775">
    <property type="entry name" value="WD40_repeat_CS"/>
</dbReference>
<dbReference type="SMART" id="SM00320">
    <property type="entry name" value="WD40"/>
    <property type="match status" value="6"/>
</dbReference>
<dbReference type="InterPro" id="IPR001680">
    <property type="entry name" value="WD40_rpt"/>
</dbReference>
<dbReference type="Pfam" id="PF00400">
    <property type="entry name" value="WD40"/>
    <property type="match status" value="4"/>
</dbReference>